<gene>
    <name evidence="1" type="ORF">BV133_1510</name>
    <name evidence="2" type="ORF">BVIRIDIS_26030</name>
</gene>
<evidence type="ECO:0000313" key="2">
    <source>
        <dbReference type="EMBL" id="CUU43579.1"/>
    </source>
</evidence>
<dbReference type="EMBL" id="AP014854">
    <property type="protein sequence ID" value="BAR99103.1"/>
    <property type="molecule type" value="Genomic_DNA"/>
</dbReference>
<organism evidence="2 3">
    <name type="scientific">Blastochloris viridis</name>
    <name type="common">Rhodopseudomonas viridis</name>
    <dbReference type="NCBI Taxonomy" id="1079"/>
    <lineage>
        <taxon>Bacteria</taxon>
        <taxon>Pseudomonadati</taxon>
        <taxon>Pseudomonadota</taxon>
        <taxon>Alphaproteobacteria</taxon>
        <taxon>Hyphomicrobiales</taxon>
        <taxon>Blastochloridaceae</taxon>
        <taxon>Blastochloris</taxon>
    </lineage>
</organism>
<dbReference type="EMBL" id="LN907867">
    <property type="protein sequence ID" value="CUU43579.1"/>
    <property type="molecule type" value="Genomic_DNA"/>
</dbReference>
<evidence type="ECO:0008006" key="4">
    <source>
        <dbReference type="Google" id="ProtNLM"/>
    </source>
</evidence>
<dbReference type="STRING" id="1079.BVIR_3159"/>
<reference evidence="3" key="3">
    <citation type="journal article" date="2016" name="Genome Announc.">
        <title>Revised genome sequence of the purple photosynthetic bacterium Blastochloris viridis.</title>
        <authorList>
            <person name="Liu L.N."/>
            <person name="Faulkner M."/>
            <person name="Liu X."/>
            <person name="Huang F."/>
            <person name="Darby A.C."/>
            <person name="Hall N."/>
        </authorList>
    </citation>
    <scope>NUCLEOTIDE SEQUENCE [LARGE SCALE GENOMIC DNA]</scope>
    <source>
        <strain evidence="3">ATCC 19567 / DSM 133 / F</strain>
    </source>
</reference>
<accession>A0A0H5BPD1</accession>
<reference evidence="2" key="2">
    <citation type="submission" date="2015-11" db="EMBL/GenBank/DDBJ databases">
        <authorList>
            <person name="Zhang Y."/>
            <person name="Guo Z."/>
        </authorList>
    </citation>
    <scope>NUCLEOTIDE SEQUENCE</scope>
    <source>
        <strain evidence="2">1</strain>
    </source>
</reference>
<dbReference type="Proteomes" id="UP000065734">
    <property type="component" value="Chromosome I"/>
</dbReference>
<evidence type="ECO:0000313" key="1">
    <source>
        <dbReference type="EMBL" id="BAR99103.1"/>
    </source>
</evidence>
<sequence>MTGDIFRPFRLGQRWESATWKNVRWLDGIAGTAARLAGWDVATVSWDPALRRSHGNVDMPAIYDALGLPLDRAGWVELLRRPMLPDAIERELLDLFDADLVVGYEIPDHLLRILSRAGIAVVDVILHPVRFLDDVVFALRTNRADIHALLAQHAVAREAIALQAGLIRSKAAWMRPPLPLRPGAALVLGQVGDDRAAIDTATGRNRSLADHAGRLLELCADSSMVLFKPHPYDPAQSDTGITLRRLQAVQWTNANFYHLIAQPEIDVVCALNSSGLVEAEYFGKAALWLAPPLYRFGDTAPADGGFGDALPQDGAWCNPAFWSAVRGAGPAAVLAAVRPNRLRRALNADWGFSSIDKVVA</sequence>
<evidence type="ECO:0000313" key="3">
    <source>
        <dbReference type="Proteomes" id="UP000065734"/>
    </source>
</evidence>
<protein>
    <recommendedName>
        <fullName evidence="4">Capsule polysaccharide biosynthesis protein</fullName>
    </recommendedName>
</protein>
<proteinExistence type="predicted"/>
<dbReference type="AlphaFoldDB" id="A0A0H5BPD1"/>
<reference evidence="1" key="1">
    <citation type="journal article" date="2015" name="Genome Announc.">
        <title>Complete Genome Sequence of the Bacteriochlorophyll b-Producing Photosynthetic Bacterium Blastochloris viridis.</title>
        <authorList>
            <person name="Tsukatani Y."/>
            <person name="Hirose Y."/>
            <person name="Harada J."/>
            <person name="Misawa N."/>
            <person name="Mori K."/>
            <person name="Inoue K."/>
            <person name="Tamiaki H."/>
        </authorList>
    </citation>
    <scope>NUCLEOTIDE SEQUENCE [LARGE SCALE GENOMIC DNA]</scope>
    <source>
        <strain evidence="1">DSM 133</strain>
    </source>
</reference>
<name>A0A0H5BPD1_BLAVI</name>
<keyword evidence="3" id="KW-1185">Reference proteome</keyword>